<dbReference type="Gene3D" id="3.40.30.10">
    <property type="entry name" value="Glutaredoxin"/>
    <property type="match status" value="1"/>
</dbReference>
<dbReference type="SUPFAM" id="SSF52833">
    <property type="entry name" value="Thioredoxin-like"/>
    <property type="match status" value="1"/>
</dbReference>
<protein>
    <recommendedName>
        <fullName evidence="5">Glutathione peroxidase</fullName>
    </recommendedName>
</protein>
<organism evidence="7 8">
    <name type="scientific">Kytococcus sedentarius (strain ATCC 14392 / DSM 20547 / JCM 11482 / CCUG 33030 / NBRC 15357 / NCTC 11040 / CCM 314 / 541)</name>
    <name type="common">Micrococcus sedentarius</name>
    <dbReference type="NCBI Taxonomy" id="478801"/>
    <lineage>
        <taxon>Bacteria</taxon>
        <taxon>Bacillati</taxon>
        <taxon>Actinomycetota</taxon>
        <taxon>Actinomycetes</taxon>
        <taxon>Micrococcales</taxon>
        <taxon>Kytococcaceae</taxon>
        <taxon>Kytococcus</taxon>
    </lineage>
</organism>
<keyword evidence="2 5" id="KW-0575">Peroxidase</keyword>
<dbReference type="Pfam" id="PF00255">
    <property type="entry name" value="GSHPx"/>
    <property type="match status" value="1"/>
</dbReference>
<dbReference type="InterPro" id="IPR013766">
    <property type="entry name" value="Thioredoxin_domain"/>
</dbReference>
<name>C7NJM7_KYTSD</name>
<dbReference type="PROSITE" id="PS00763">
    <property type="entry name" value="GLUTATHIONE_PEROXID_2"/>
    <property type="match status" value="1"/>
</dbReference>
<dbReference type="GO" id="GO:0004601">
    <property type="term" value="F:peroxidase activity"/>
    <property type="evidence" value="ECO:0007669"/>
    <property type="project" value="UniProtKB-KW"/>
</dbReference>
<dbReference type="eggNOG" id="COG0386">
    <property type="taxonomic scope" value="Bacteria"/>
</dbReference>
<dbReference type="HOGENOM" id="CLU_029507_2_2_11"/>
<gene>
    <name evidence="7" type="ordered locus">Ksed_02770</name>
</gene>
<proteinExistence type="inferred from homology"/>
<evidence type="ECO:0000256" key="1">
    <source>
        <dbReference type="ARBA" id="ARBA00006926"/>
    </source>
</evidence>
<dbReference type="STRING" id="478801.Ksed_02770"/>
<reference evidence="7 8" key="1">
    <citation type="journal article" date="2009" name="Stand. Genomic Sci.">
        <title>Complete genome sequence of Kytococcus sedentarius type strain (541).</title>
        <authorList>
            <person name="Sims D."/>
            <person name="Brettin T."/>
            <person name="Detter J.C."/>
            <person name="Han C."/>
            <person name="Lapidus A."/>
            <person name="Copeland A."/>
            <person name="Glavina Del Rio T."/>
            <person name="Nolan M."/>
            <person name="Chen F."/>
            <person name="Lucas S."/>
            <person name="Tice H."/>
            <person name="Cheng J.F."/>
            <person name="Bruce D."/>
            <person name="Goodwin L."/>
            <person name="Pitluck S."/>
            <person name="Ovchinnikova G."/>
            <person name="Pati A."/>
            <person name="Ivanova N."/>
            <person name="Mavrommatis K."/>
            <person name="Chen A."/>
            <person name="Palaniappan K."/>
            <person name="D'haeseleer P."/>
            <person name="Chain P."/>
            <person name="Bristow J."/>
            <person name="Eisen J.A."/>
            <person name="Markowitz V."/>
            <person name="Hugenholtz P."/>
            <person name="Schneider S."/>
            <person name="Goker M."/>
            <person name="Pukall R."/>
            <person name="Kyrpides N.C."/>
            <person name="Klenk H.P."/>
        </authorList>
    </citation>
    <scope>NUCLEOTIDE SEQUENCE [LARGE SCALE GENOMIC DNA]</scope>
    <source>
        <strain evidence="8">ATCC 14392 / DSM 20547 / JCM 11482 / CCUG 33030 / NBRC 15357 / NCTC 11040 / CCM 314 / 541</strain>
    </source>
</reference>
<dbReference type="PROSITE" id="PS51352">
    <property type="entry name" value="THIOREDOXIN_2"/>
    <property type="match status" value="1"/>
</dbReference>
<dbReference type="FunFam" id="3.40.30.10:FF:000010">
    <property type="entry name" value="Glutathione peroxidase"/>
    <property type="match status" value="1"/>
</dbReference>
<feature type="domain" description="Thioredoxin" evidence="6">
    <location>
        <begin position="1"/>
        <end position="160"/>
    </location>
</feature>
<dbReference type="KEGG" id="kse:Ksed_02770"/>
<evidence type="ECO:0000256" key="3">
    <source>
        <dbReference type="ARBA" id="ARBA00023002"/>
    </source>
</evidence>
<accession>C7NJM7</accession>
<keyword evidence="3 5" id="KW-0560">Oxidoreductase</keyword>
<dbReference type="PROSITE" id="PS51355">
    <property type="entry name" value="GLUTATHIONE_PEROXID_3"/>
    <property type="match status" value="1"/>
</dbReference>
<evidence type="ECO:0000259" key="6">
    <source>
        <dbReference type="PROSITE" id="PS51352"/>
    </source>
</evidence>
<keyword evidence="8" id="KW-1185">Reference proteome</keyword>
<dbReference type="InterPro" id="IPR029760">
    <property type="entry name" value="GPX_CS"/>
</dbReference>
<dbReference type="PANTHER" id="PTHR11592">
    <property type="entry name" value="GLUTATHIONE PEROXIDASE"/>
    <property type="match status" value="1"/>
</dbReference>
<evidence type="ECO:0000313" key="7">
    <source>
        <dbReference type="EMBL" id="ACV05357.1"/>
    </source>
</evidence>
<dbReference type="RefSeq" id="WP_012801775.1">
    <property type="nucleotide sequence ID" value="NC_013169.1"/>
</dbReference>
<dbReference type="PANTHER" id="PTHR11592:SF78">
    <property type="entry name" value="GLUTATHIONE PEROXIDASE"/>
    <property type="match status" value="1"/>
</dbReference>
<dbReference type="InterPro" id="IPR000889">
    <property type="entry name" value="Glutathione_peroxidase"/>
</dbReference>
<dbReference type="GO" id="GO:0034599">
    <property type="term" value="P:cellular response to oxidative stress"/>
    <property type="evidence" value="ECO:0007669"/>
    <property type="project" value="TreeGrafter"/>
</dbReference>
<evidence type="ECO:0000256" key="4">
    <source>
        <dbReference type="PIRSR" id="PIRSR000303-1"/>
    </source>
</evidence>
<dbReference type="InterPro" id="IPR036249">
    <property type="entry name" value="Thioredoxin-like_sf"/>
</dbReference>
<evidence type="ECO:0000256" key="5">
    <source>
        <dbReference type="RuleBase" id="RU000499"/>
    </source>
</evidence>
<dbReference type="EMBL" id="CP001686">
    <property type="protein sequence ID" value="ACV05357.1"/>
    <property type="molecule type" value="Genomic_DNA"/>
</dbReference>
<dbReference type="Proteomes" id="UP000006666">
    <property type="component" value="Chromosome"/>
</dbReference>
<dbReference type="AlphaFoldDB" id="C7NJM7"/>
<sequence>MTTLADFSATALDGTDQSLAQYAGQVALVVNTASKCGFTPQYRGLEELYQQHRDAGFVVLGFPCNQFAHQEPGSAEEIADFCSVNYGVSFPMFARVDVNGAGAHPLWRWLKQEKGGLGVSTVKWNFTKFLVGRDGRVIRRYGPATAPARIGADIERALAT</sequence>
<evidence type="ECO:0000313" key="8">
    <source>
        <dbReference type="Proteomes" id="UP000006666"/>
    </source>
</evidence>
<dbReference type="PIRSF" id="PIRSF000303">
    <property type="entry name" value="Glutathion_perox"/>
    <property type="match status" value="1"/>
</dbReference>
<dbReference type="PRINTS" id="PR01011">
    <property type="entry name" value="GLUTPROXDASE"/>
</dbReference>
<dbReference type="CDD" id="cd00340">
    <property type="entry name" value="GSH_Peroxidase"/>
    <property type="match status" value="1"/>
</dbReference>
<comment type="similarity">
    <text evidence="1 5">Belongs to the glutathione peroxidase family.</text>
</comment>
<feature type="active site" evidence="4">
    <location>
        <position position="36"/>
    </location>
</feature>
<evidence type="ECO:0000256" key="2">
    <source>
        <dbReference type="ARBA" id="ARBA00022559"/>
    </source>
</evidence>